<name>A0AAW1Z596_CULAL</name>
<dbReference type="Proteomes" id="UP001479290">
    <property type="component" value="Unassembled WGS sequence"/>
</dbReference>
<keyword evidence="2" id="KW-1185">Reference proteome</keyword>
<protein>
    <submittedName>
        <fullName evidence="1">Uncharacterized protein</fullName>
    </submittedName>
</protein>
<evidence type="ECO:0000313" key="1">
    <source>
        <dbReference type="EMBL" id="KAK9955222.1"/>
    </source>
</evidence>
<organism evidence="1 2">
    <name type="scientific">Culter alburnus</name>
    <name type="common">Topmouth culter</name>
    <dbReference type="NCBI Taxonomy" id="194366"/>
    <lineage>
        <taxon>Eukaryota</taxon>
        <taxon>Metazoa</taxon>
        <taxon>Chordata</taxon>
        <taxon>Craniata</taxon>
        <taxon>Vertebrata</taxon>
        <taxon>Euteleostomi</taxon>
        <taxon>Actinopterygii</taxon>
        <taxon>Neopterygii</taxon>
        <taxon>Teleostei</taxon>
        <taxon>Ostariophysi</taxon>
        <taxon>Cypriniformes</taxon>
        <taxon>Xenocyprididae</taxon>
        <taxon>Xenocypridinae</taxon>
        <taxon>Culter</taxon>
    </lineage>
</organism>
<feature type="non-terminal residue" evidence="1">
    <location>
        <position position="55"/>
    </location>
</feature>
<proteinExistence type="predicted"/>
<evidence type="ECO:0000313" key="2">
    <source>
        <dbReference type="Proteomes" id="UP001479290"/>
    </source>
</evidence>
<reference evidence="1 2" key="1">
    <citation type="submission" date="2024-05" db="EMBL/GenBank/DDBJ databases">
        <title>A high-quality chromosomal-level genome assembly of Topmouth culter (Culter alburnus).</title>
        <authorList>
            <person name="Zhao H."/>
        </authorList>
    </citation>
    <scope>NUCLEOTIDE SEQUENCE [LARGE SCALE GENOMIC DNA]</scope>
    <source>
        <strain evidence="1">CATC2023</strain>
        <tissue evidence="1">Muscle</tissue>
    </source>
</reference>
<dbReference type="EMBL" id="JAWDJR010000021">
    <property type="protein sequence ID" value="KAK9955222.1"/>
    <property type="molecule type" value="Genomic_DNA"/>
</dbReference>
<sequence length="55" mass="6061">MREGLCFEGTLLVCGALKRAAFDLLEMPQVIVFLFKVVLQETSGMLSSLGLNWGK</sequence>
<comment type="caution">
    <text evidence="1">The sequence shown here is derived from an EMBL/GenBank/DDBJ whole genome shotgun (WGS) entry which is preliminary data.</text>
</comment>
<dbReference type="AlphaFoldDB" id="A0AAW1Z596"/>
<accession>A0AAW1Z596</accession>
<gene>
    <name evidence="1" type="ORF">ABG768_015108</name>
</gene>